<dbReference type="InterPro" id="IPR044839">
    <property type="entry name" value="NDR1-like"/>
</dbReference>
<sequence length="204" mass="22374">MAPPPAPVPKDRCLPTPMGCLCILFIIVVAFGMLLFAVYDNSSHPKLPYFGVESASLNSLTMNGSRLSGEWNINLTFTNPNNGWNEASYNTICVSILYNNEHNPSLLASTQLAPFSKKDDATVLKQVQFKMDLHDAEIERSFSCGAVNFEIEMSTSVRFTGAFDFRKDYSLKVLCNPLTIKLSPGSSKWALAQGLTCQTTTTSG</sequence>
<evidence type="ECO:0000256" key="3">
    <source>
        <dbReference type="SAM" id="Phobius"/>
    </source>
</evidence>
<dbReference type="PANTHER" id="PTHR31234">
    <property type="entry name" value="LATE EMBRYOGENESIS ABUNDANT (LEA) HYDROXYPROLINE-RICH GLYCOPROTEIN FAMILY"/>
    <property type="match status" value="1"/>
</dbReference>
<reference evidence="5" key="3">
    <citation type="submission" date="2015-04" db="UniProtKB">
        <authorList>
            <consortium name="EnsemblPlants"/>
        </authorList>
    </citation>
    <scope>IDENTIFICATION</scope>
    <source>
        <strain evidence="5">cv. Jemalong A17</strain>
    </source>
</reference>
<dbReference type="GO" id="GO:0098542">
    <property type="term" value="P:defense response to other organism"/>
    <property type="evidence" value="ECO:0007669"/>
    <property type="project" value="InterPro"/>
</dbReference>
<gene>
    <name evidence="5" type="primary">11420917</name>
    <name evidence="4" type="ordered locus">MTR_3g102440</name>
</gene>
<comment type="subcellular location">
    <subcellularLocation>
        <location evidence="1">Membrane</location>
    </subcellularLocation>
</comment>
<dbReference type="GO" id="GO:0016020">
    <property type="term" value="C:membrane"/>
    <property type="evidence" value="ECO:0007669"/>
    <property type="project" value="UniProtKB-SubCell"/>
</dbReference>
<dbReference type="EMBL" id="CM001219">
    <property type="protein sequence ID" value="AES73355.1"/>
    <property type="molecule type" value="Genomic_DNA"/>
</dbReference>
<evidence type="ECO:0000256" key="1">
    <source>
        <dbReference type="ARBA" id="ARBA00004370"/>
    </source>
</evidence>
<evidence type="ECO:0000313" key="5">
    <source>
        <dbReference type="EnsemblPlants" id="AES73355"/>
    </source>
</evidence>
<dbReference type="HOGENOM" id="CLU_1345026_0_0_1"/>
<feature type="transmembrane region" description="Helical" evidence="3">
    <location>
        <begin position="16"/>
        <end position="39"/>
    </location>
</feature>
<dbReference type="AlphaFoldDB" id="G7J711"/>
<proteinExistence type="predicted"/>
<dbReference type="EnsemblPlants" id="AES73355">
    <property type="protein sequence ID" value="AES73355"/>
    <property type="gene ID" value="MTR_3g102440"/>
</dbReference>
<dbReference type="Proteomes" id="UP000002051">
    <property type="component" value="Chromosome 3"/>
</dbReference>
<evidence type="ECO:0000256" key="2">
    <source>
        <dbReference type="ARBA" id="ARBA00023136"/>
    </source>
</evidence>
<reference evidence="4 6" key="2">
    <citation type="journal article" date="2014" name="BMC Genomics">
        <title>An improved genome release (version Mt4.0) for the model legume Medicago truncatula.</title>
        <authorList>
            <person name="Tang H."/>
            <person name="Krishnakumar V."/>
            <person name="Bidwell S."/>
            <person name="Rosen B."/>
            <person name="Chan A."/>
            <person name="Zhou S."/>
            <person name="Gentzbittel L."/>
            <person name="Childs K.L."/>
            <person name="Yandell M."/>
            <person name="Gundlach H."/>
            <person name="Mayer K.F."/>
            <person name="Schwartz D.C."/>
            <person name="Town C.D."/>
        </authorList>
    </citation>
    <scope>GENOME REANNOTATION</scope>
    <source>
        <strain evidence="5 6">cv. Jemalong A17</strain>
    </source>
</reference>
<protein>
    <submittedName>
        <fullName evidence="4">Transmembrane protein, putative</fullName>
    </submittedName>
</protein>
<keyword evidence="6" id="KW-1185">Reference proteome</keyword>
<dbReference type="STRING" id="3880.G7J711"/>
<dbReference type="PANTHER" id="PTHR31234:SF2">
    <property type="entry name" value="OS05G0199100 PROTEIN"/>
    <property type="match status" value="1"/>
</dbReference>
<evidence type="ECO:0000313" key="6">
    <source>
        <dbReference type="Proteomes" id="UP000002051"/>
    </source>
</evidence>
<name>G7J711_MEDTR</name>
<keyword evidence="3" id="KW-1133">Transmembrane helix</keyword>
<dbReference type="PaxDb" id="3880-AES73355"/>
<keyword evidence="2 3" id="KW-0472">Membrane</keyword>
<dbReference type="KEGG" id="mtr:11420917"/>
<keyword evidence="3 4" id="KW-0812">Transmembrane</keyword>
<dbReference type="OrthoDB" id="1423793at2759"/>
<organism evidence="4 6">
    <name type="scientific">Medicago truncatula</name>
    <name type="common">Barrel medic</name>
    <name type="synonym">Medicago tribuloides</name>
    <dbReference type="NCBI Taxonomy" id="3880"/>
    <lineage>
        <taxon>Eukaryota</taxon>
        <taxon>Viridiplantae</taxon>
        <taxon>Streptophyta</taxon>
        <taxon>Embryophyta</taxon>
        <taxon>Tracheophyta</taxon>
        <taxon>Spermatophyta</taxon>
        <taxon>Magnoliopsida</taxon>
        <taxon>eudicotyledons</taxon>
        <taxon>Gunneridae</taxon>
        <taxon>Pentapetalae</taxon>
        <taxon>rosids</taxon>
        <taxon>fabids</taxon>
        <taxon>Fabales</taxon>
        <taxon>Fabaceae</taxon>
        <taxon>Papilionoideae</taxon>
        <taxon>50 kb inversion clade</taxon>
        <taxon>NPAAA clade</taxon>
        <taxon>Hologalegina</taxon>
        <taxon>IRL clade</taxon>
        <taxon>Trifolieae</taxon>
        <taxon>Medicago</taxon>
    </lineage>
</organism>
<evidence type="ECO:0000313" key="4">
    <source>
        <dbReference type="EMBL" id="AES73355.1"/>
    </source>
</evidence>
<reference evidence="4 6" key="1">
    <citation type="journal article" date="2011" name="Nature">
        <title>The Medicago genome provides insight into the evolution of rhizobial symbioses.</title>
        <authorList>
            <person name="Young N.D."/>
            <person name="Debelle F."/>
            <person name="Oldroyd G.E."/>
            <person name="Geurts R."/>
            <person name="Cannon S.B."/>
            <person name="Udvardi M.K."/>
            <person name="Benedito V.A."/>
            <person name="Mayer K.F."/>
            <person name="Gouzy J."/>
            <person name="Schoof H."/>
            <person name="Van de Peer Y."/>
            <person name="Proost S."/>
            <person name="Cook D.R."/>
            <person name="Meyers B.C."/>
            <person name="Spannagl M."/>
            <person name="Cheung F."/>
            <person name="De Mita S."/>
            <person name="Krishnakumar V."/>
            <person name="Gundlach H."/>
            <person name="Zhou S."/>
            <person name="Mudge J."/>
            <person name="Bharti A.K."/>
            <person name="Murray J.D."/>
            <person name="Naoumkina M.A."/>
            <person name="Rosen B."/>
            <person name="Silverstein K.A."/>
            <person name="Tang H."/>
            <person name="Rombauts S."/>
            <person name="Zhao P.X."/>
            <person name="Zhou P."/>
            <person name="Barbe V."/>
            <person name="Bardou P."/>
            <person name="Bechner M."/>
            <person name="Bellec A."/>
            <person name="Berger A."/>
            <person name="Berges H."/>
            <person name="Bidwell S."/>
            <person name="Bisseling T."/>
            <person name="Choisne N."/>
            <person name="Couloux A."/>
            <person name="Denny R."/>
            <person name="Deshpande S."/>
            <person name="Dai X."/>
            <person name="Doyle J.J."/>
            <person name="Dudez A.M."/>
            <person name="Farmer A.D."/>
            <person name="Fouteau S."/>
            <person name="Franken C."/>
            <person name="Gibelin C."/>
            <person name="Gish J."/>
            <person name="Goldstein S."/>
            <person name="Gonzalez A.J."/>
            <person name="Green P.J."/>
            <person name="Hallab A."/>
            <person name="Hartog M."/>
            <person name="Hua A."/>
            <person name="Humphray S.J."/>
            <person name="Jeong D.H."/>
            <person name="Jing Y."/>
            <person name="Jocker A."/>
            <person name="Kenton S.M."/>
            <person name="Kim D.J."/>
            <person name="Klee K."/>
            <person name="Lai H."/>
            <person name="Lang C."/>
            <person name="Lin S."/>
            <person name="Macmil S.L."/>
            <person name="Magdelenat G."/>
            <person name="Matthews L."/>
            <person name="McCorrison J."/>
            <person name="Monaghan E.L."/>
            <person name="Mun J.H."/>
            <person name="Najar F.Z."/>
            <person name="Nicholson C."/>
            <person name="Noirot C."/>
            <person name="O'Bleness M."/>
            <person name="Paule C.R."/>
            <person name="Poulain J."/>
            <person name="Prion F."/>
            <person name="Qin B."/>
            <person name="Qu C."/>
            <person name="Retzel E.F."/>
            <person name="Riddle C."/>
            <person name="Sallet E."/>
            <person name="Samain S."/>
            <person name="Samson N."/>
            <person name="Sanders I."/>
            <person name="Saurat O."/>
            <person name="Scarpelli C."/>
            <person name="Schiex T."/>
            <person name="Segurens B."/>
            <person name="Severin A.J."/>
            <person name="Sherrier D.J."/>
            <person name="Shi R."/>
            <person name="Sims S."/>
            <person name="Singer S.R."/>
            <person name="Sinharoy S."/>
            <person name="Sterck L."/>
            <person name="Viollet A."/>
            <person name="Wang B.B."/>
            <person name="Wang K."/>
            <person name="Wang M."/>
            <person name="Wang X."/>
            <person name="Warfsmann J."/>
            <person name="Weissenbach J."/>
            <person name="White D.D."/>
            <person name="White J.D."/>
            <person name="Wiley G.B."/>
            <person name="Wincker P."/>
            <person name="Xing Y."/>
            <person name="Yang L."/>
            <person name="Yao Z."/>
            <person name="Ying F."/>
            <person name="Zhai J."/>
            <person name="Zhou L."/>
            <person name="Zuber A."/>
            <person name="Denarie J."/>
            <person name="Dixon R.A."/>
            <person name="May G.D."/>
            <person name="Schwartz D.C."/>
            <person name="Rogers J."/>
            <person name="Quetier F."/>
            <person name="Town C.D."/>
            <person name="Roe B.A."/>
        </authorList>
    </citation>
    <scope>NUCLEOTIDE SEQUENCE [LARGE SCALE GENOMIC DNA]</scope>
    <source>
        <strain evidence="4">A17</strain>
        <strain evidence="5 6">cv. Jemalong A17</strain>
    </source>
</reference>
<accession>G7J711</accession>